<keyword evidence="4 8" id="KW-0812">Transmembrane</keyword>
<evidence type="ECO:0000256" key="7">
    <source>
        <dbReference type="SAM" id="MobiDB-lite"/>
    </source>
</evidence>
<accession>A0A3N1HKJ4</accession>
<evidence type="ECO:0000256" key="3">
    <source>
        <dbReference type="ARBA" id="ARBA00022475"/>
    </source>
</evidence>
<comment type="subcellular location">
    <subcellularLocation>
        <location evidence="1">Cell membrane</location>
        <topology evidence="1">Multi-pass membrane protein</topology>
    </subcellularLocation>
</comment>
<feature type="transmembrane region" description="Helical" evidence="8">
    <location>
        <begin position="91"/>
        <end position="111"/>
    </location>
</feature>
<feature type="transmembrane region" description="Helical" evidence="8">
    <location>
        <begin position="12"/>
        <end position="32"/>
    </location>
</feature>
<dbReference type="InParanoid" id="A0A3N1HKJ4"/>
<protein>
    <submittedName>
        <fullName evidence="10">MFS transporter</fullName>
    </submittedName>
</protein>
<feature type="transmembrane region" description="Helical" evidence="8">
    <location>
        <begin position="346"/>
        <end position="367"/>
    </location>
</feature>
<evidence type="ECO:0000256" key="6">
    <source>
        <dbReference type="ARBA" id="ARBA00023136"/>
    </source>
</evidence>
<dbReference type="GO" id="GO:0022857">
    <property type="term" value="F:transmembrane transporter activity"/>
    <property type="evidence" value="ECO:0007669"/>
    <property type="project" value="InterPro"/>
</dbReference>
<sequence>MKIVPVAYLASYALSVLGGSVAAVVLPLVVLASTGSVLGAGVVAAATAVPAFVVGLFAGVVVDRVNRRTVSVVSDVVSALALAALPVVDLVWGLGVGWFVLLGAVGALGDVPGMTARETLLAAVVRHSGARAERLVGLRESIGAVSVLVGPALAGVLVVLLDGATALWVTSATLGLAALATLLMPRAVGAVERSGTAGQPVWRTGLVDLRDGWRVLVRSPFLVVVTAISTTSLLVLAAFQGLLLPVHFTALGRPELLGAVLPSIAAGLLVGGVLFAVLGHRGRRRAWFGGALVGSAVGIGVVAALPPLVPLLGGGVVLGLASGCLGGLTGVLMVERVPEVARGRVFALQNCAAMVAAPVGIMGAALLVEGAGLGTAALVVASPWLLAVALGVLAPATRDLGRRPEALGDGTADGTARDGAGDGVGEEVRA</sequence>
<evidence type="ECO:0000256" key="5">
    <source>
        <dbReference type="ARBA" id="ARBA00022989"/>
    </source>
</evidence>
<dbReference type="Gene3D" id="1.20.1250.20">
    <property type="entry name" value="MFS general substrate transporter like domains"/>
    <property type="match status" value="1"/>
</dbReference>
<dbReference type="InterPro" id="IPR020846">
    <property type="entry name" value="MFS_dom"/>
</dbReference>
<reference evidence="10 11" key="1">
    <citation type="journal article" date="2015" name="Stand. Genomic Sci.">
        <title>Genomic Encyclopedia of Bacterial and Archaeal Type Strains, Phase III: the genomes of soil and plant-associated and newly described type strains.</title>
        <authorList>
            <person name="Whitman W.B."/>
            <person name="Woyke T."/>
            <person name="Klenk H.P."/>
            <person name="Zhou Y."/>
            <person name="Lilburn T.G."/>
            <person name="Beck B.J."/>
            <person name="De Vos P."/>
            <person name="Vandamme P."/>
            <person name="Eisen J.A."/>
            <person name="Garrity G."/>
            <person name="Hugenholtz P."/>
            <person name="Kyrpides N.C."/>
        </authorList>
    </citation>
    <scope>NUCLEOTIDE SEQUENCE [LARGE SCALE GENOMIC DNA]</scope>
    <source>
        <strain evidence="10 11">CECT 7306</strain>
    </source>
</reference>
<feature type="region of interest" description="Disordered" evidence="7">
    <location>
        <begin position="403"/>
        <end position="430"/>
    </location>
</feature>
<evidence type="ECO:0000256" key="2">
    <source>
        <dbReference type="ARBA" id="ARBA00022448"/>
    </source>
</evidence>
<keyword evidence="6 8" id="KW-0472">Membrane</keyword>
<proteinExistence type="predicted"/>
<keyword evidence="2" id="KW-0813">Transport</keyword>
<feature type="transmembrane region" description="Helical" evidence="8">
    <location>
        <begin position="311"/>
        <end position="334"/>
    </location>
</feature>
<dbReference type="PANTHER" id="PTHR43266">
    <property type="entry name" value="MACROLIDE-EFFLUX PROTEIN"/>
    <property type="match status" value="1"/>
</dbReference>
<feature type="transmembrane region" description="Helical" evidence="8">
    <location>
        <begin position="166"/>
        <end position="184"/>
    </location>
</feature>
<feature type="domain" description="Major facilitator superfamily (MFS) profile" evidence="9">
    <location>
        <begin position="215"/>
        <end position="430"/>
    </location>
</feature>
<feature type="transmembrane region" description="Helical" evidence="8">
    <location>
        <begin position="69"/>
        <end position="85"/>
    </location>
</feature>
<dbReference type="EMBL" id="RJKN01000005">
    <property type="protein sequence ID" value="ROP43014.1"/>
    <property type="molecule type" value="Genomic_DNA"/>
</dbReference>
<feature type="transmembrane region" description="Helical" evidence="8">
    <location>
        <begin position="286"/>
        <end position="305"/>
    </location>
</feature>
<evidence type="ECO:0000259" key="9">
    <source>
        <dbReference type="PROSITE" id="PS50850"/>
    </source>
</evidence>
<dbReference type="SUPFAM" id="SSF103473">
    <property type="entry name" value="MFS general substrate transporter"/>
    <property type="match status" value="1"/>
</dbReference>
<evidence type="ECO:0000313" key="10">
    <source>
        <dbReference type="EMBL" id="ROP43014.1"/>
    </source>
</evidence>
<dbReference type="AlphaFoldDB" id="A0A3N1HKJ4"/>
<feature type="transmembrane region" description="Helical" evidence="8">
    <location>
        <begin position="256"/>
        <end position="279"/>
    </location>
</feature>
<name>A0A3N1HKJ4_9ACTN</name>
<dbReference type="InterPro" id="IPR036259">
    <property type="entry name" value="MFS_trans_sf"/>
</dbReference>
<keyword evidence="11" id="KW-1185">Reference proteome</keyword>
<gene>
    <name evidence="10" type="ORF">EDC03_2310</name>
</gene>
<comment type="caution">
    <text evidence="10">The sequence shown here is derived from an EMBL/GenBank/DDBJ whole genome shotgun (WGS) entry which is preliminary data.</text>
</comment>
<keyword evidence="5 8" id="KW-1133">Transmembrane helix</keyword>
<dbReference type="Proteomes" id="UP000276232">
    <property type="component" value="Unassembled WGS sequence"/>
</dbReference>
<feature type="transmembrane region" description="Helical" evidence="8">
    <location>
        <begin position="38"/>
        <end position="62"/>
    </location>
</feature>
<dbReference type="InterPro" id="IPR011701">
    <property type="entry name" value="MFS"/>
</dbReference>
<organism evidence="10 11">
    <name type="scientific">Pseudokineococcus lusitanus</name>
    <dbReference type="NCBI Taxonomy" id="763993"/>
    <lineage>
        <taxon>Bacteria</taxon>
        <taxon>Bacillati</taxon>
        <taxon>Actinomycetota</taxon>
        <taxon>Actinomycetes</taxon>
        <taxon>Kineosporiales</taxon>
        <taxon>Kineosporiaceae</taxon>
        <taxon>Pseudokineococcus</taxon>
    </lineage>
</organism>
<dbReference type="PROSITE" id="PS50850">
    <property type="entry name" value="MFS"/>
    <property type="match status" value="1"/>
</dbReference>
<evidence type="ECO:0000256" key="4">
    <source>
        <dbReference type="ARBA" id="ARBA00022692"/>
    </source>
</evidence>
<dbReference type="Pfam" id="PF07690">
    <property type="entry name" value="MFS_1"/>
    <property type="match status" value="1"/>
</dbReference>
<keyword evidence="3" id="KW-1003">Cell membrane</keyword>
<evidence type="ECO:0000313" key="11">
    <source>
        <dbReference type="Proteomes" id="UP000276232"/>
    </source>
</evidence>
<dbReference type="PANTHER" id="PTHR43266:SF2">
    <property type="entry name" value="MAJOR FACILITATOR SUPERFAMILY (MFS) PROFILE DOMAIN-CONTAINING PROTEIN"/>
    <property type="match status" value="1"/>
</dbReference>
<dbReference type="GO" id="GO:0005886">
    <property type="term" value="C:plasma membrane"/>
    <property type="evidence" value="ECO:0007669"/>
    <property type="project" value="UniProtKB-SubCell"/>
</dbReference>
<evidence type="ECO:0000256" key="8">
    <source>
        <dbReference type="SAM" id="Phobius"/>
    </source>
</evidence>
<dbReference type="OrthoDB" id="3177993at2"/>
<feature type="transmembrane region" description="Helical" evidence="8">
    <location>
        <begin position="373"/>
        <end position="394"/>
    </location>
</feature>
<feature type="compositionally biased region" description="Basic and acidic residues" evidence="7">
    <location>
        <begin position="415"/>
        <end position="430"/>
    </location>
</feature>
<feature type="transmembrane region" description="Helical" evidence="8">
    <location>
        <begin position="221"/>
        <end position="244"/>
    </location>
</feature>
<feature type="transmembrane region" description="Helical" evidence="8">
    <location>
        <begin position="141"/>
        <end position="160"/>
    </location>
</feature>
<evidence type="ECO:0000256" key="1">
    <source>
        <dbReference type="ARBA" id="ARBA00004651"/>
    </source>
</evidence>